<reference evidence="1 2" key="1">
    <citation type="journal article" date="2019" name="Sci. Rep.">
        <title>Orb-weaving spider Araneus ventricosus genome elucidates the spidroin gene catalogue.</title>
        <authorList>
            <person name="Kono N."/>
            <person name="Nakamura H."/>
            <person name="Ohtoshi R."/>
            <person name="Moran D.A.P."/>
            <person name="Shinohara A."/>
            <person name="Yoshida Y."/>
            <person name="Fujiwara M."/>
            <person name="Mori M."/>
            <person name="Tomita M."/>
            <person name="Arakawa K."/>
        </authorList>
    </citation>
    <scope>NUCLEOTIDE SEQUENCE [LARGE SCALE GENOMIC DNA]</scope>
</reference>
<name>A0A4Y2PTT2_ARAVE</name>
<gene>
    <name evidence="1" type="ORF">AVEN_53069_1</name>
</gene>
<protein>
    <submittedName>
        <fullName evidence="1">Uncharacterized protein</fullName>
    </submittedName>
</protein>
<proteinExistence type="predicted"/>
<evidence type="ECO:0000313" key="2">
    <source>
        <dbReference type="Proteomes" id="UP000499080"/>
    </source>
</evidence>
<comment type="caution">
    <text evidence="1">The sequence shown here is derived from an EMBL/GenBank/DDBJ whole genome shotgun (WGS) entry which is preliminary data.</text>
</comment>
<sequence>MLSKNVTNRFSQLSAGREIHVHYPVYINALDTASRSTEIWSLMTCLTKFLNPKPRVKLPPTGVAGNFVEGGYFSAEKFTVSKMFSPAFLIVVSLLCGAFVTEVASQDSSDGEQRVVCLGIPKATMSKIQCGMSAIQMAMKII</sequence>
<evidence type="ECO:0000313" key="1">
    <source>
        <dbReference type="EMBL" id="GBN55305.1"/>
    </source>
</evidence>
<keyword evidence="2" id="KW-1185">Reference proteome</keyword>
<accession>A0A4Y2PTT2</accession>
<organism evidence="1 2">
    <name type="scientific">Araneus ventricosus</name>
    <name type="common">Orbweaver spider</name>
    <name type="synonym">Epeira ventricosa</name>
    <dbReference type="NCBI Taxonomy" id="182803"/>
    <lineage>
        <taxon>Eukaryota</taxon>
        <taxon>Metazoa</taxon>
        <taxon>Ecdysozoa</taxon>
        <taxon>Arthropoda</taxon>
        <taxon>Chelicerata</taxon>
        <taxon>Arachnida</taxon>
        <taxon>Araneae</taxon>
        <taxon>Araneomorphae</taxon>
        <taxon>Entelegynae</taxon>
        <taxon>Araneoidea</taxon>
        <taxon>Araneidae</taxon>
        <taxon>Araneus</taxon>
    </lineage>
</organism>
<dbReference type="EMBL" id="BGPR01012258">
    <property type="protein sequence ID" value="GBN55305.1"/>
    <property type="molecule type" value="Genomic_DNA"/>
</dbReference>
<dbReference type="Proteomes" id="UP000499080">
    <property type="component" value="Unassembled WGS sequence"/>
</dbReference>
<dbReference type="AlphaFoldDB" id="A0A4Y2PTT2"/>